<keyword evidence="4" id="KW-1185">Reference proteome</keyword>
<dbReference type="Gene3D" id="3.20.20.80">
    <property type="entry name" value="Glycosidases"/>
    <property type="match status" value="1"/>
</dbReference>
<dbReference type="CDD" id="cd00599">
    <property type="entry name" value="GH25_muramidase"/>
    <property type="match status" value="1"/>
</dbReference>
<keyword evidence="2" id="KW-0812">Transmembrane</keyword>
<keyword evidence="2" id="KW-1133">Transmembrane helix</keyword>
<feature type="transmembrane region" description="Helical" evidence="2">
    <location>
        <begin position="12"/>
        <end position="34"/>
    </location>
</feature>
<dbReference type="SUPFAM" id="SSF51445">
    <property type="entry name" value="(Trans)glycosidases"/>
    <property type="match status" value="1"/>
</dbReference>
<protein>
    <submittedName>
        <fullName evidence="3">Lysozyme</fullName>
    </submittedName>
</protein>
<dbReference type="Pfam" id="PF01183">
    <property type="entry name" value="Glyco_hydro_25"/>
    <property type="match status" value="1"/>
</dbReference>
<comment type="similarity">
    <text evidence="1">Belongs to the glycosyl hydrolase 25 family.</text>
</comment>
<dbReference type="InterPro" id="IPR017853">
    <property type="entry name" value="GH"/>
</dbReference>
<evidence type="ECO:0000256" key="2">
    <source>
        <dbReference type="SAM" id="Phobius"/>
    </source>
</evidence>
<comment type="caution">
    <text evidence="3">The sequence shown here is derived from an EMBL/GenBank/DDBJ whole genome shotgun (WGS) entry which is preliminary data.</text>
</comment>
<dbReference type="RefSeq" id="WP_160734001.1">
    <property type="nucleotide sequence ID" value="NZ_WTYO01000005.1"/>
</dbReference>
<dbReference type="InterPro" id="IPR002053">
    <property type="entry name" value="Glyco_hydro_25"/>
</dbReference>
<evidence type="ECO:0000313" key="3">
    <source>
        <dbReference type="EMBL" id="MXO69374.1"/>
    </source>
</evidence>
<gene>
    <name evidence="3" type="ORF">GRI72_11120</name>
</gene>
<evidence type="ECO:0000313" key="4">
    <source>
        <dbReference type="Proteomes" id="UP000444401"/>
    </source>
</evidence>
<reference evidence="3 4" key="1">
    <citation type="submission" date="2019-12" db="EMBL/GenBank/DDBJ databases">
        <title>Genomic-based taxomic classification of the family Erythrobacteraceae.</title>
        <authorList>
            <person name="Xu L."/>
        </authorList>
    </citation>
    <scope>NUCLEOTIDE SEQUENCE [LARGE SCALE GENOMIC DNA]</scope>
    <source>
        <strain evidence="3 4">H32</strain>
    </source>
</reference>
<accession>A0ABW9UZL3</accession>
<sequence>MARGRGRRGRAGWRARAAAAVLLAVLAGGLWLWWDMRHWRPDEAAYPDQGVEVAAADGIVNFRTLRALGASFAYLDASDGASGQDPALGGNLAAARAAGLQVGAVHRFDPCTMADGQSANFVTMVPRDPTLLPPAIELARTAGDCPERVGDAAVESELMTLINQIEMHAGKPVILKIDPGFEDRYRLAGTLERNLWLTRTRFEPTYAGRPWLLWTANTALQTEAAEQPLRWIVARP</sequence>
<dbReference type="PROSITE" id="PS51904">
    <property type="entry name" value="GLYCOSYL_HYDROL_F25_2"/>
    <property type="match status" value="1"/>
</dbReference>
<proteinExistence type="inferred from homology"/>
<evidence type="ECO:0000256" key="1">
    <source>
        <dbReference type="ARBA" id="ARBA00010646"/>
    </source>
</evidence>
<dbReference type="EMBL" id="WTYO01000005">
    <property type="protein sequence ID" value="MXO69374.1"/>
    <property type="molecule type" value="Genomic_DNA"/>
</dbReference>
<keyword evidence="2" id="KW-0472">Membrane</keyword>
<dbReference type="Proteomes" id="UP000444401">
    <property type="component" value="Unassembled WGS sequence"/>
</dbReference>
<name>A0ABW9UZL3_9SPHN</name>
<organism evidence="3 4">
    <name type="scientific">Pelagerythrobacter marinus</name>
    <dbReference type="NCBI Taxonomy" id="538382"/>
    <lineage>
        <taxon>Bacteria</taxon>
        <taxon>Pseudomonadati</taxon>
        <taxon>Pseudomonadota</taxon>
        <taxon>Alphaproteobacteria</taxon>
        <taxon>Sphingomonadales</taxon>
        <taxon>Erythrobacteraceae</taxon>
        <taxon>Pelagerythrobacter</taxon>
    </lineage>
</organism>